<dbReference type="SUPFAM" id="SSF88697">
    <property type="entry name" value="PUA domain-like"/>
    <property type="match status" value="1"/>
</dbReference>
<dbReference type="RefSeq" id="WP_079909124.1">
    <property type="nucleotide sequence ID" value="NZ_BAABJG010000055.1"/>
</dbReference>
<protein>
    <submittedName>
        <fullName evidence="1">ASCH domain-containing protein</fullName>
    </submittedName>
</protein>
<dbReference type="Proteomes" id="UP001597180">
    <property type="component" value="Unassembled WGS sequence"/>
</dbReference>
<name>A0ABW3UIV0_9BACL</name>
<dbReference type="InterPro" id="IPR015947">
    <property type="entry name" value="PUA-like_sf"/>
</dbReference>
<proteinExistence type="predicted"/>
<accession>A0ABW3UIV0</accession>
<dbReference type="EMBL" id="JBHTLU010000012">
    <property type="protein sequence ID" value="MFD1219701.1"/>
    <property type="molecule type" value="Genomic_DNA"/>
</dbReference>
<evidence type="ECO:0000313" key="1">
    <source>
        <dbReference type="EMBL" id="MFD1219701.1"/>
    </source>
</evidence>
<evidence type="ECO:0000313" key="2">
    <source>
        <dbReference type="Proteomes" id="UP001597180"/>
    </source>
</evidence>
<comment type="caution">
    <text evidence="1">The sequence shown here is derived from an EMBL/GenBank/DDBJ whole genome shotgun (WGS) entry which is preliminary data.</text>
</comment>
<organism evidence="1 2">
    <name type="scientific">Paenibacillus vulneris</name>
    <dbReference type="NCBI Taxonomy" id="1133364"/>
    <lineage>
        <taxon>Bacteria</taxon>
        <taxon>Bacillati</taxon>
        <taxon>Bacillota</taxon>
        <taxon>Bacilli</taxon>
        <taxon>Bacillales</taxon>
        <taxon>Paenibacillaceae</taxon>
        <taxon>Paenibacillus</taxon>
    </lineage>
</organism>
<gene>
    <name evidence="1" type="ORF">ACFQ4B_06200</name>
</gene>
<sequence>MSETLPPKTCSIERLVTVEDDVEKVIRGEKTSTRRNGRYADPGEIMELKGHKFEVHKVYQQSLGELTDEAVQTEGFKNVEEYKNYILSMHAGMPWLPQMKVWVHEFRRVQ</sequence>
<keyword evidence="2" id="KW-1185">Reference proteome</keyword>
<reference evidence="2" key="1">
    <citation type="journal article" date="2019" name="Int. J. Syst. Evol. Microbiol.">
        <title>The Global Catalogue of Microorganisms (GCM) 10K type strain sequencing project: providing services to taxonomists for standard genome sequencing and annotation.</title>
        <authorList>
            <consortium name="The Broad Institute Genomics Platform"/>
            <consortium name="The Broad Institute Genome Sequencing Center for Infectious Disease"/>
            <person name="Wu L."/>
            <person name="Ma J."/>
        </authorList>
    </citation>
    <scope>NUCLEOTIDE SEQUENCE [LARGE SCALE GENOMIC DNA]</scope>
    <source>
        <strain evidence="2">CCUG 53270</strain>
    </source>
</reference>